<evidence type="ECO:0000256" key="9">
    <source>
        <dbReference type="ARBA" id="ARBA00024486"/>
    </source>
</evidence>
<feature type="domain" description="Nudix hydrolase" evidence="22">
    <location>
        <begin position="2"/>
        <end position="136"/>
    </location>
</feature>
<dbReference type="AlphaFoldDB" id="A0A6P2BLT2"/>
<comment type="catalytic activity">
    <reaction evidence="18">
        <text>N(6)-methyl-ATP + H2O = N(6)-methyl-AMP + diphosphate + H(+)</text>
        <dbReference type="Rhea" id="RHEA:67608"/>
        <dbReference type="ChEBI" id="CHEBI:15377"/>
        <dbReference type="ChEBI" id="CHEBI:15378"/>
        <dbReference type="ChEBI" id="CHEBI:33019"/>
        <dbReference type="ChEBI" id="CHEBI:144842"/>
        <dbReference type="ChEBI" id="CHEBI:172873"/>
    </reaction>
    <physiologicalReaction direction="left-to-right" evidence="18">
        <dbReference type="Rhea" id="RHEA:67609"/>
    </physiologicalReaction>
</comment>
<evidence type="ECO:0000256" key="10">
    <source>
        <dbReference type="ARBA" id="ARBA00024596"/>
    </source>
</evidence>
<evidence type="ECO:0000256" key="8">
    <source>
        <dbReference type="ARBA" id="ARBA00024459"/>
    </source>
</evidence>
<dbReference type="GO" id="GO:0046872">
    <property type="term" value="F:metal ion binding"/>
    <property type="evidence" value="ECO:0007669"/>
    <property type="project" value="UniProtKB-KW"/>
</dbReference>
<evidence type="ECO:0000256" key="2">
    <source>
        <dbReference type="ARBA" id="ARBA00005582"/>
    </source>
</evidence>
<proteinExistence type="inferred from homology"/>
<keyword evidence="4" id="KW-0479">Metal-binding</keyword>
<evidence type="ECO:0000313" key="23">
    <source>
        <dbReference type="EMBL" id="TVY99901.1"/>
    </source>
</evidence>
<dbReference type="Pfam" id="PF00293">
    <property type="entry name" value="NUDIX"/>
    <property type="match status" value="1"/>
</dbReference>
<evidence type="ECO:0000256" key="19">
    <source>
        <dbReference type="ARBA" id="ARBA00048894"/>
    </source>
</evidence>
<evidence type="ECO:0000256" key="11">
    <source>
        <dbReference type="ARBA" id="ARBA00026103"/>
    </source>
</evidence>
<evidence type="ECO:0000256" key="16">
    <source>
        <dbReference type="ARBA" id="ARBA00031927"/>
    </source>
</evidence>
<evidence type="ECO:0000256" key="6">
    <source>
        <dbReference type="ARBA" id="ARBA00022842"/>
    </source>
</evidence>
<dbReference type="EC" id="3.6.1.56" evidence="11"/>
<evidence type="ECO:0000256" key="18">
    <source>
        <dbReference type="ARBA" id="ARBA00048002"/>
    </source>
</evidence>
<protein>
    <recommendedName>
        <fullName evidence="12">Oxidized purine nucleoside triphosphate hydrolase</fullName>
        <ecNumber evidence="11">3.6.1.56</ecNumber>
    </recommendedName>
    <alternativeName>
        <fullName evidence="16">2-hydroxy-dATP diphosphatase</fullName>
    </alternativeName>
    <alternativeName>
        <fullName evidence="15">7,8-dihydro-8-oxoguanine triphosphatase</fullName>
    </alternativeName>
    <alternativeName>
        <fullName evidence="14">8-oxo-dGTPase</fullName>
    </alternativeName>
    <alternativeName>
        <fullName evidence="17">Methylated purine nucleoside triphosphate hydrolase</fullName>
    </alternativeName>
    <alternativeName>
        <fullName evidence="13">Nucleoside diphosphate-linked moiety X motif 1</fullName>
    </alternativeName>
</protein>
<sequence>MPLQSTCLCLLVRDGADGVREILLGHKKTGFGRGKIVALGGHVEPGESPAVAAAREVKEESGLLVAADALTESARITFLFPERPAWDMEVAVFSATDWTGEPAETAEIRPCWFPVTALPFDRMWDDGKRWLPRVLDGERLRAAFSYAADNETVAAATITPLT</sequence>
<evidence type="ECO:0000259" key="22">
    <source>
        <dbReference type="PROSITE" id="PS51462"/>
    </source>
</evidence>
<evidence type="ECO:0000256" key="14">
    <source>
        <dbReference type="ARBA" id="ARBA00030634"/>
    </source>
</evidence>
<evidence type="ECO:0000256" key="1">
    <source>
        <dbReference type="ARBA" id="ARBA00001946"/>
    </source>
</evidence>
<evidence type="ECO:0000256" key="20">
    <source>
        <dbReference type="ARBA" id="ARBA00049032"/>
    </source>
</evidence>
<dbReference type="GO" id="GO:0005737">
    <property type="term" value="C:cytoplasm"/>
    <property type="evidence" value="ECO:0007669"/>
    <property type="project" value="TreeGrafter"/>
</dbReference>
<dbReference type="PANTHER" id="PTHR43758:SF2">
    <property type="entry name" value="OXIDIZED PURINE NUCLEOSIDE TRIPHOSPHATE HYDROLASE"/>
    <property type="match status" value="1"/>
</dbReference>
<reference evidence="23 24" key="1">
    <citation type="submission" date="2018-11" db="EMBL/GenBank/DDBJ databases">
        <title>Trebonia kvetii gen.nov., sp.nov., a novel acidophilic actinobacterium, and proposal of the new actinobacterial family Treboniaceae fam. nov.</title>
        <authorList>
            <person name="Rapoport D."/>
            <person name="Sagova-Mareckova M."/>
            <person name="Sedlacek I."/>
            <person name="Provaznik J."/>
            <person name="Kralova S."/>
            <person name="Pavlinic D."/>
            <person name="Benes V."/>
            <person name="Kopecky J."/>
        </authorList>
    </citation>
    <scope>NUCLEOTIDE SEQUENCE [LARGE SCALE GENOMIC DNA]</scope>
    <source>
        <strain evidence="23 24">15Tr583</strain>
    </source>
</reference>
<dbReference type="Proteomes" id="UP000460272">
    <property type="component" value="Unassembled WGS sequence"/>
</dbReference>
<comment type="similarity">
    <text evidence="2">Belongs to the Nudix hydrolase family.</text>
</comment>
<evidence type="ECO:0000256" key="5">
    <source>
        <dbReference type="ARBA" id="ARBA00022801"/>
    </source>
</evidence>
<evidence type="ECO:0000256" key="3">
    <source>
        <dbReference type="ARBA" id="ARBA00011245"/>
    </source>
</evidence>
<dbReference type="GO" id="GO:0008413">
    <property type="term" value="F:8-oxo-7,8-dihydroguanosine triphosphate pyrophosphatase activity"/>
    <property type="evidence" value="ECO:0007669"/>
    <property type="project" value="InterPro"/>
</dbReference>
<keyword evidence="24" id="KW-1185">Reference proteome</keyword>
<dbReference type="PRINTS" id="PR01403">
    <property type="entry name" value="8OXTPHPHTASE"/>
</dbReference>
<comment type="catalytic activity">
    <reaction evidence="9">
        <text>8-oxo-dGTP + H2O = 8-oxo-dGMP + diphosphate + H(+)</text>
        <dbReference type="Rhea" id="RHEA:31575"/>
        <dbReference type="ChEBI" id="CHEBI:15377"/>
        <dbReference type="ChEBI" id="CHEBI:15378"/>
        <dbReference type="ChEBI" id="CHEBI:33019"/>
        <dbReference type="ChEBI" id="CHEBI:63224"/>
        <dbReference type="ChEBI" id="CHEBI:77896"/>
    </reaction>
    <physiologicalReaction direction="left-to-right" evidence="9">
        <dbReference type="Rhea" id="RHEA:31576"/>
    </physiologicalReaction>
</comment>
<organism evidence="23 24">
    <name type="scientific">Trebonia kvetii</name>
    <dbReference type="NCBI Taxonomy" id="2480626"/>
    <lineage>
        <taxon>Bacteria</taxon>
        <taxon>Bacillati</taxon>
        <taxon>Actinomycetota</taxon>
        <taxon>Actinomycetes</taxon>
        <taxon>Streptosporangiales</taxon>
        <taxon>Treboniaceae</taxon>
        <taxon>Trebonia</taxon>
    </lineage>
</organism>
<comment type="catalytic activity">
    <reaction evidence="20">
        <text>N(6)-methyl-dATP + H2O = N(6)-methyl-dAMP + diphosphate + H(+)</text>
        <dbReference type="Rhea" id="RHEA:67604"/>
        <dbReference type="ChEBI" id="CHEBI:15377"/>
        <dbReference type="ChEBI" id="CHEBI:15378"/>
        <dbReference type="ChEBI" id="CHEBI:33019"/>
        <dbReference type="ChEBI" id="CHEBI:169976"/>
        <dbReference type="ChEBI" id="CHEBI:172872"/>
    </reaction>
    <physiologicalReaction direction="left-to-right" evidence="20">
        <dbReference type="Rhea" id="RHEA:67605"/>
    </physiologicalReaction>
</comment>
<dbReference type="SUPFAM" id="SSF55811">
    <property type="entry name" value="Nudix"/>
    <property type="match status" value="1"/>
</dbReference>
<dbReference type="InterPro" id="IPR015797">
    <property type="entry name" value="NUDIX_hydrolase-like_dom_sf"/>
</dbReference>
<dbReference type="GO" id="GO:0008828">
    <property type="term" value="F:dATP diphosphatase activity"/>
    <property type="evidence" value="ECO:0007669"/>
    <property type="project" value="UniProtKB-EC"/>
</dbReference>
<comment type="cofactor">
    <cofactor evidence="1">
        <name>Mg(2+)</name>
        <dbReference type="ChEBI" id="CHEBI:18420"/>
    </cofactor>
</comment>
<evidence type="ECO:0000256" key="17">
    <source>
        <dbReference type="ARBA" id="ARBA00032071"/>
    </source>
</evidence>
<dbReference type="OrthoDB" id="9804563at2"/>
<dbReference type="InterPro" id="IPR020084">
    <property type="entry name" value="NUDIX_hydrolase_CS"/>
</dbReference>
<evidence type="ECO:0000256" key="13">
    <source>
        <dbReference type="ARBA" id="ARBA00029673"/>
    </source>
</evidence>
<evidence type="ECO:0000256" key="21">
    <source>
        <dbReference type="ARBA" id="ARBA00053094"/>
    </source>
</evidence>
<gene>
    <name evidence="23" type="ORF">EAS64_40405</name>
</gene>
<dbReference type="CDD" id="cd03427">
    <property type="entry name" value="NUDIX_MTH1_Nudt1"/>
    <property type="match status" value="1"/>
</dbReference>
<comment type="catalytic activity">
    <reaction evidence="19">
        <text>O(6)-methyl-dGTP + H2O = O(6)-methyl-dGMP + diphosphate + H(+)</text>
        <dbReference type="Rhea" id="RHEA:67600"/>
        <dbReference type="ChEBI" id="CHEBI:15377"/>
        <dbReference type="ChEBI" id="CHEBI:15378"/>
        <dbReference type="ChEBI" id="CHEBI:33019"/>
        <dbReference type="ChEBI" id="CHEBI:169974"/>
        <dbReference type="ChEBI" id="CHEBI:169975"/>
    </reaction>
    <physiologicalReaction direction="left-to-right" evidence="19">
        <dbReference type="Rhea" id="RHEA:67601"/>
    </physiologicalReaction>
</comment>
<dbReference type="EMBL" id="RPFW01000011">
    <property type="protein sequence ID" value="TVY99901.1"/>
    <property type="molecule type" value="Genomic_DNA"/>
</dbReference>
<evidence type="ECO:0000256" key="7">
    <source>
        <dbReference type="ARBA" id="ARBA00024448"/>
    </source>
</evidence>
<keyword evidence="6" id="KW-0460">Magnesium</keyword>
<dbReference type="RefSeq" id="WP_145862009.1">
    <property type="nucleotide sequence ID" value="NZ_RPFW01000011.1"/>
</dbReference>
<dbReference type="GO" id="GO:0042262">
    <property type="term" value="P:DNA protection"/>
    <property type="evidence" value="ECO:0007669"/>
    <property type="project" value="InterPro"/>
</dbReference>
<dbReference type="PROSITE" id="PS51462">
    <property type="entry name" value="NUDIX"/>
    <property type="match status" value="1"/>
</dbReference>
<evidence type="ECO:0000313" key="24">
    <source>
        <dbReference type="Proteomes" id="UP000460272"/>
    </source>
</evidence>
<evidence type="ECO:0000256" key="12">
    <source>
        <dbReference type="ARBA" id="ARBA00026218"/>
    </source>
</evidence>
<comment type="catalytic activity">
    <reaction evidence="7">
        <text>8-oxo-dATP + H2O = 8-oxo-dAMP + diphosphate + H(+)</text>
        <dbReference type="Rhea" id="RHEA:65396"/>
        <dbReference type="ChEBI" id="CHEBI:15377"/>
        <dbReference type="ChEBI" id="CHEBI:15378"/>
        <dbReference type="ChEBI" id="CHEBI:33019"/>
        <dbReference type="ChEBI" id="CHEBI:71361"/>
        <dbReference type="ChEBI" id="CHEBI:172871"/>
    </reaction>
    <physiologicalReaction direction="left-to-right" evidence="7">
        <dbReference type="Rhea" id="RHEA:65397"/>
    </physiologicalReaction>
</comment>
<comment type="catalytic activity">
    <reaction evidence="10">
        <text>2-oxo-ATP + H2O = 2-oxo-AMP + diphosphate + H(+)</text>
        <dbReference type="Rhea" id="RHEA:67392"/>
        <dbReference type="ChEBI" id="CHEBI:15377"/>
        <dbReference type="ChEBI" id="CHEBI:15378"/>
        <dbReference type="ChEBI" id="CHEBI:33019"/>
        <dbReference type="ChEBI" id="CHEBI:71395"/>
        <dbReference type="ChEBI" id="CHEBI:172878"/>
    </reaction>
    <physiologicalReaction direction="left-to-right" evidence="10">
        <dbReference type="Rhea" id="RHEA:67393"/>
    </physiologicalReaction>
</comment>
<comment type="subunit">
    <text evidence="3">Monomer.</text>
</comment>
<dbReference type="PANTHER" id="PTHR43758">
    <property type="entry name" value="7,8-DIHYDRO-8-OXOGUANINE TRIPHOSPHATASE"/>
    <property type="match status" value="1"/>
</dbReference>
<evidence type="ECO:0000256" key="15">
    <source>
        <dbReference type="ARBA" id="ARBA00030682"/>
    </source>
</evidence>
<dbReference type="InterPro" id="IPR000086">
    <property type="entry name" value="NUDIX_hydrolase_dom"/>
</dbReference>
<dbReference type="InterPro" id="IPR003563">
    <property type="entry name" value="8ODP"/>
</dbReference>
<name>A0A6P2BLT2_9ACTN</name>
<keyword evidence="5" id="KW-0378">Hydrolase</keyword>
<dbReference type="PROSITE" id="PS00893">
    <property type="entry name" value="NUDIX_BOX"/>
    <property type="match status" value="1"/>
</dbReference>
<comment type="function">
    <text evidence="21">Oxidized purine nucleoside triphosphate hydrolase which is a prominent sanitizer of the oxidized nucleotide pool. Catalyzes the hydrolysis of 2-oxo-dATP (2-hydroxy-dATP) into 2-oxo-dAMP. Also has a significant hydrolase activity toward 2-oxo-ATP, 8-oxo-dGTP and 8-oxo-dATP. Through the hydrolysis of oxidized purine nucleoside triphosphates, prevents their incorporation into DNA and the subsequent transversions A:T to C:G and G:C to T:A. Also catalyzes the hydrolysis of methylated purine nucleoside triphosphate preventing their integration into DNA. Through this antimutagenic activity protects cells from oxidative stress.</text>
</comment>
<comment type="caution">
    <text evidence="23">The sequence shown here is derived from an EMBL/GenBank/DDBJ whole genome shotgun (WGS) entry which is preliminary data.</text>
</comment>
<accession>A0A6P2BLT2</accession>
<evidence type="ECO:0000256" key="4">
    <source>
        <dbReference type="ARBA" id="ARBA00022723"/>
    </source>
</evidence>
<dbReference type="Gene3D" id="3.90.79.10">
    <property type="entry name" value="Nucleoside Triphosphate Pyrophosphohydrolase"/>
    <property type="match status" value="1"/>
</dbReference>
<comment type="catalytic activity">
    <reaction evidence="8">
        <text>2-oxo-dATP + H2O = 2-oxo-dAMP + diphosphate + H(+)</text>
        <dbReference type="Rhea" id="RHEA:31583"/>
        <dbReference type="ChEBI" id="CHEBI:15377"/>
        <dbReference type="ChEBI" id="CHEBI:15378"/>
        <dbReference type="ChEBI" id="CHEBI:33019"/>
        <dbReference type="ChEBI" id="CHEBI:63212"/>
        <dbReference type="ChEBI" id="CHEBI:77897"/>
        <dbReference type="EC" id="3.6.1.56"/>
    </reaction>
    <physiologicalReaction direction="left-to-right" evidence="8">
        <dbReference type="Rhea" id="RHEA:31584"/>
    </physiologicalReaction>
</comment>